<dbReference type="PANTHER" id="PTHR45887">
    <property type="entry name" value="TRANSLATION INITIATION FACTOR EIF-2B SUBUNIT EPSILON"/>
    <property type="match status" value="1"/>
</dbReference>
<comment type="caution">
    <text evidence="13">The sequence shown here is derived from an EMBL/GenBank/DDBJ whole genome shotgun (WGS) entry which is preliminary data.</text>
</comment>
<dbReference type="CDD" id="cd05787">
    <property type="entry name" value="LbH_eIF2B_epsilon"/>
    <property type="match status" value="1"/>
</dbReference>
<dbReference type="SUPFAM" id="SSF48371">
    <property type="entry name" value="ARM repeat"/>
    <property type="match status" value="1"/>
</dbReference>
<sequence>MSNKQGGNPAAMGTKGKRSAKGGPAEEKTEDVLQAVVLADSFQDRFRPFTLEKPRCLLPLANTPLIEYTLEFLAMNGVQEVFLYCGAHTDQIETYIHESPRWSPTSKVCPFSLLEFIRVSDALSIGDFLRDLDKRGLIGGDFVLVHSDLVANVPLDGVLARHRARREANRDAIMTMVLRSGGEGDHRTKSHGITPVFAIEPSKGRCLHYEELHPFQSDHYLTLDPTILEHQEVEIRTDLIDCGIDICTPDVLALWSESFDYELPRKNFLHGVLKDWELNGKLIHADIIDEGYAARASNLQQYDAISKDILGRWTYPLVPDSNLVSSHSYKLSKHGVCLEDGVTVAPSTKISRSVVGKRTSLGKGSVIKNSVIGRRCKIGDNVRVEDSYIWDDVTIEDGATISRSLLAQAVNVGKRCVVPPGSLLSFGVQLDSDIKLRPIPPPMLSLLAEDGSSLNSDTTLVGPAGKGGLYSAILDEDEDIDDADPSILENHLIYSLEGFNVSTSSISSFGSDTSTGSDEAGSQAPSVQTSDVNASRSRLSSFASDSSGGRLGGFHTDAVNGLLDALRADDTSDFDSAKLEFMGLRLANDASDQAMRRAVATAFALHAAELLTPEHGGLEPTKAAERVLTAKKGAAKFIKEVGVGGSLEADQVQFILALQKALLSAPGLESARTGTLLVALLQQLYNKDVLEEDGILSWWTDKRSAEGESMNTVKQKCRVLVEWLETVDEEESEEEEEDDE</sequence>
<evidence type="ECO:0000259" key="12">
    <source>
        <dbReference type="PROSITE" id="PS51363"/>
    </source>
</evidence>
<dbReference type="InterPro" id="IPR029044">
    <property type="entry name" value="Nucleotide-diphossugar_trans"/>
</dbReference>
<comment type="subcellular location">
    <subcellularLocation>
        <location evidence="1">Cytoplasm</location>
        <location evidence="1">Cytosol</location>
    </subcellularLocation>
</comment>
<dbReference type="EMBL" id="JAZHXJ010000368">
    <property type="protein sequence ID" value="KAL1862981.1"/>
    <property type="molecule type" value="Genomic_DNA"/>
</dbReference>
<dbReference type="CDD" id="cd04197">
    <property type="entry name" value="eIF-2B_epsilon_N"/>
    <property type="match status" value="1"/>
</dbReference>
<keyword evidence="14" id="KW-1185">Reference proteome</keyword>
<protein>
    <recommendedName>
        <fullName evidence="3">Mannose-1-phosphate guanyltransferase</fullName>
    </recommendedName>
    <alternativeName>
        <fullName evidence="7">GDP-mannose pyrophosphorylase</fullName>
    </alternativeName>
    <alternativeName>
        <fullName evidence="6">GTP-mannose-1-phosphate guanylyltransferase</fullName>
    </alternativeName>
    <alternativeName>
        <fullName evidence="8">Translation initiation factor eIF2B subunit epsilon</fullName>
    </alternativeName>
    <alternativeName>
        <fullName evidence="9">eIF2B GDP-GTP exchange factor subunit epsilon</fullName>
    </alternativeName>
</protein>
<evidence type="ECO:0000256" key="3">
    <source>
        <dbReference type="ARBA" id="ARBA00018601"/>
    </source>
</evidence>
<dbReference type="InterPro" id="IPR056764">
    <property type="entry name" value="LbH_EIF2B3/5"/>
</dbReference>
<dbReference type="PROSITE" id="PS51363">
    <property type="entry name" value="W2"/>
    <property type="match status" value="1"/>
</dbReference>
<feature type="region of interest" description="Disordered" evidence="11">
    <location>
        <begin position="1"/>
        <end position="26"/>
    </location>
</feature>
<keyword evidence="5" id="KW-0396">Initiation factor</keyword>
<evidence type="ECO:0000256" key="8">
    <source>
        <dbReference type="ARBA" id="ARBA00044144"/>
    </source>
</evidence>
<feature type="compositionally biased region" description="Low complexity" evidence="11">
    <location>
        <begin position="534"/>
        <end position="547"/>
    </location>
</feature>
<proteinExistence type="inferred from homology"/>
<feature type="domain" description="W2" evidence="12">
    <location>
        <begin position="549"/>
        <end position="734"/>
    </location>
</feature>
<dbReference type="Pfam" id="PF00483">
    <property type="entry name" value="NTP_transferase"/>
    <property type="match status" value="1"/>
</dbReference>
<dbReference type="InterPro" id="IPR005835">
    <property type="entry name" value="NTP_transferase_dom"/>
</dbReference>
<evidence type="ECO:0000256" key="4">
    <source>
        <dbReference type="ARBA" id="ARBA00022490"/>
    </source>
</evidence>
<comment type="subunit">
    <text evidence="10">Component of the translation initiation factor 2B (eIF2B) complex which is a heterodecamer of two sets of five different subunits: alpha, beta, gamma, delta and epsilon. Subunits alpha, beta and delta comprise a regulatory subcomplex and subunits epsilon and gamma comprise a catalytic subcomplex. Within the complex, the hexameric regulatory complex resides at the center, with the two heterodimeric catalytic subcomplexes bound on opposite sides.</text>
</comment>
<reference evidence="13 14" key="1">
    <citation type="journal article" date="2024" name="Commun. Biol.">
        <title>Comparative genomic analysis of thermophilic fungi reveals convergent evolutionary adaptations and gene losses.</title>
        <authorList>
            <person name="Steindorff A.S."/>
            <person name="Aguilar-Pontes M.V."/>
            <person name="Robinson A.J."/>
            <person name="Andreopoulos B."/>
            <person name="LaButti K."/>
            <person name="Kuo A."/>
            <person name="Mondo S."/>
            <person name="Riley R."/>
            <person name="Otillar R."/>
            <person name="Haridas S."/>
            <person name="Lipzen A."/>
            <person name="Grimwood J."/>
            <person name="Schmutz J."/>
            <person name="Clum A."/>
            <person name="Reid I.D."/>
            <person name="Moisan M.C."/>
            <person name="Butler G."/>
            <person name="Nguyen T.T.M."/>
            <person name="Dewar K."/>
            <person name="Conant G."/>
            <person name="Drula E."/>
            <person name="Henrissat B."/>
            <person name="Hansel C."/>
            <person name="Singer S."/>
            <person name="Hutchinson M.I."/>
            <person name="de Vries R.P."/>
            <person name="Natvig D.O."/>
            <person name="Powell A.J."/>
            <person name="Tsang A."/>
            <person name="Grigoriev I.V."/>
        </authorList>
    </citation>
    <scope>NUCLEOTIDE SEQUENCE [LARGE SCALE GENOMIC DNA]</scope>
    <source>
        <strain evidence="13 14">ATCC 24622</strain>
    </source>
</reference>
<dbReference type="InterPro" id="IPR003307">
    <property type="entry name" value="W2_domain"/>
</dbReference>
<dbReference type="Gene3D" id="3.90.550.10">
    <property type="entry name" value="Spore Coat Polysaccharide Biosynthesis Protein SpsA, Chain A"/>
    <property type="match status" value="1"/>
</dbReference>
<evidence type="ECO:0000256" key="10">
    <source>
        <dbReference type="ARBA" id="ARBA00046432"/>
    </source>
</evidence>
<evidence type="ECO:0000256" key="7">
    <source>
        <dbReference type="ARBA" id="ARBA00031190"/>
    </source>
</evidence>
<dbReference type="PANTHER" id="PTHR45887:SF1">
    <property type="entry name" value="TRANSLATION INITIATION FACTOR EIF-2B SUBUNIT EPSILON"/>
    <property type="match status" value="1"/>
</dbReference>
<feature type="compositionally biased region" description="Polar residues" evidence="11">
    <location>
        <begin position="523"/>
        <end position="533"/>
    </location>
</feature>
<evidence type="ECO:0000256" key="2">
    <source>
        <dbReference type="ARBA" id="ARBA00007878"/>
    </source>
</evidence>
<dbReference type="Pfam" id="PF02020">
    <property type="entry name" value="W2"/>
    <property type="match status" value="1"/>
</dbReference>
<evidence type="ECO:0000256" key="11">
    <source>
        <dbReference type="SAM" id="MobiDB-lite"/>
    </source>
</evidence>
<dbReference type="Gene3D" id="1.25.40.180">
    <property type="match status" value="1"/>
</dbReference>
<evidence type="ECO:0000256" key="9">
    <source>
        <dbReference type="ARBA" id="ARBA00044345"/>
    </source>
</evidence>
<dbReference type="InterPro" id="IPR016024">
    <property type="entry name" value="ARM-type_fold"/>
</dbReference>
<gene>
    <name evidence="13" type="ORF">VTK73DRAFT_6512</name>
</gene>
<organism evidence="13 14">
    <name type="scientific">Phialemonium thermophilum</name>
    <dbReference type="NCBI Taxonomy" id="223376"/>
    <lineage>
        <taxon>Eukaryota</taxon>
        <taxon>Fungi</taxon>
        <taxon>Dikarya</taxon>
        <taxon>Ascomycota</taxon>
        <taxon>Pezizomycotina</taxon>
        <taxon>Sordariomycetes</taxon>
        <taxon>Sordariomycetidae</taxon>
        <taxon>Cephalothecales</taxon>
        <taxon>Cephalothecaceae</taxon>
        <taxon>Phialemonium</taxon>
    </lineage>
</organism>
<dbReference type="SMART" id="SM00515">
    <property type="entry name" value="eIF5C"/>
    <property type="match status" value="1"/>
</dbReference>
<dbReference type="InterPro" id="IPR051956">
    <property type="entry name" value="eIF2B_epsilon"/>
</dbReference>
<keyword evidence="5" id="KW-0648">Protein biosynthesis</keyword>
<dbReference type="InterPro" id="IPR035543">
    <property type="entry name" value="eIF-2B_epsilon_N"/>
</dbReference>
<dbReference type="CDD" id="cd11558">
    <property type="entry name" value="W2_eIF2B_epsilon"/>
    <property type="match status" value="1"/>
</dbReference>
<dbReference type="Pfam" id="PF25084">
    <property type="entry name" value="LbH_EIF2B"/>
    <property type="match status" value="1"/>
</dbReference>
<evidence type="ECO:0000313" key="14">
    <source>
        <dbReference type="Proteomes" id="UP001586593"/>
    </source>
</evidence>
<dbReference type="InterPro" id="IPR044123">
    <property type="entry name" value="W2_eIF2B_epsilon"/>
</dbReference>
<comment type="similarity">
    <text evidence="2">Belongs to the eIF-2B gamma/epsilon subunits family.</text>
</comment>
<evidence type="ECO:0000256" key="5">
    <source>
        <dbReference type="ARBA" id="ARBA00022540"/>
    </source>
</evidence>
<feature type="compositionally biased region" description="Low complexity" evidence="11">
    <location>
        <begin position="507"/>
        <end position="518"/>
    </location>
</feature>
<keyword evidence="4" id="KW-0963">Cytoplasm</keyword>
<evidence type="ECO:0000256" key="6">
    <source>
        <dbReference type="ARBA" id="ARBA00030179"/>
    </source>
</evidence>
<dbReference type="Gene3D" id="2.160.10.10">
    <property type="entry name" value="Hexapeptide repeat proteins"/>
    <property type="match status" value="1"/>
</dbReference>
<evidence type="ECO:0000256" key="1">
    <source>
        <dbReference type="ARBA" id="ARBA00004514"/>
    </source>
</evidence>
<accession>A0ABR3WJK0</accession>
<name>A0ABR3WJK0_9PEZI</name>
<dbReference type="SUPFAM" id="SSF53448">
    <property type="entry name" value="Nucleotide-diphospho-sugar transferases"/>
    <property type="match status" value="1"/>
</dbReference>
<feature type="region of interest" description="Disordered" evidence="11">
    <location>
        <begin position="507"/>
        <end position="547"/>
    </location>
</feature>
<dbReference type="Proteomes" id="UP001586593">
    <property type="component" value="Unassembled WGS sequence"/>
</dbReference>
<evidence type="ECO:0000313" key="13">
    <source>
        <dbReference type="EMBL" id="KAL1862981.1"/>
    </source>
</evidence>